<proteinExistence type="predicted"/>
<dbReference type="InterPro" id="IPR028082">
    <property type="entry name" value="Peripla_BP_I"/>
</dbReference>
<dbReference type="RefSeq" id="WP_344007951.1">
    <property type="nucleotide sequence ID" value="NZ_BAAAMY010000005.1"/>
</dbReference>
<comment type="caution">
    <text evidence="5">The sequence shown here is derived from an EMBL/GenBank/DDBJ whole genome shotgun (WGS) entry which is preliminary data.</text>
</comment>
<dbReference type="Gene3D" id="3.40.50.2300">
    <property type="match status" value="2"/>
</dbReference>
<organism evidence="5 6">
    <name type="scientific">Nocardioides lentus</name>
    <dbReference type="NCBI Taxonomy" id="338077"/>
    <lineage>
        <taxon>Bacteria</taxon>
        <taxon>Bacillati</taxon>
        <taxon>Actinomycetota</taxon>
        <taxon>Actinomycetes</taxon>
        <taxon>Propionibacteriales</taxon>
        <taxon>Nocardioidaceae</taxon>
        <taxon>Nocardioides</taxon>
    </lineage>
</organism>
<dbReference type="PANTHER" id="PTHR30146">
    <property type="entry name" value="LACI-RELATED TRANSCRIPTIONAL REPRESSOR"/>
    <property type="match status" value="1"/>
</dbReference>
<evidence type="ECO:0000256" key="2">
    <source>
        <dbReference type="ARBA" id="ARBA00023125"/>
    </source>
</evidence>
<dbReference type="PANTHER" id="PTHR30146:SF153">
    <property type="entry name" value="LACTOSE OPERON REPRESSOR"/>
    <property type="match status" value="1"/>
</dbReference>
<evidence type="ECO:0000259" key="4">
    <source>
        <dbReference type="PROSITE" id="PS50932"/>
    </source>
</evidence>
<dbReference type="InterPro" id="IPR010982">
    <property type="entry name" value="Lambda_DNA-bd_dom_sf"/>
</dbReference>
<dbReference type="SUPFAM" id="SSF47413">
    <property type="entry name" value="lambda repressor-like DNA-binding domains"/>
    <property type="match status" value="1"/>
</dbReference>
<name>A0ABN2PKM9_9ACTN</name>
<keyword evidence="6" id="KW-1185">Reference proteome</keyword>
<dbReference type="InterPro" id="IPR046335">
    <property type="entry name" value="LacI/GalR-like_sensor"/>
</dbReference>
<dbReference type="CDD" id="cd06267">
    <property type="entry name" value="PBP1_LacI_sugar_binding-like"/>
    <property type="match status" value="1"/>
</dbReference>
<dbReference type="CDD" id="cd01392">
    <property type="entry name" value="HTH_LacI"/>
    <property type="match status" value="1"/>
</dbReference>
<dbReference type="SUPFAM" id="SSF53822">
    <property type="entry name" value="Periplasmic binding protein-like I"/>
    <property type="match status" value="1"/>
</dbReference>
<dbReference type="PROSITE" id="PS50932">
    <property type="entry name" value="HTH_LACI_2"/>
    <property type="match status" value="1"/>
</dbReference>
<evidence type="ECO:0000313" key="5">
    <source>
        <dbReference type="EMBL" id="GAA1923493.1"/>
    </source>
</evidence>
<dbReference type="Pfam" id="PF13377">
    <property type="entry name" value="Peripla_BP_3"/>
    <property type="match status" value="1"/>
</dbReference>
<keyword evidence="3" id="KW-0804">Transcription</keyword>
<dbReference type="Gene3D" id="1.10.260.40">
    <property type="entry name" value="lambda repressor-like DNA-binding domains"/>
    <property type="match status" value="1"/>
</dbReference>
<dbReference type="SMART" id="SM00354">
    <property type="entry name" value="HTH_LACI"/>
    <property type="match status" value="1"/>
</dbReference>
<gene>
    <name evidence="5" type="ORF">GCM10009737_26430</name>
</gene>
<reference evidence="5 6" key="1">
    <citation type="journal article" date="2019" name="Int. J. Syst. Evol. Microbiol.">
        <title>The Global Catalogue of Microorganisms (GCM) 10K type strain sequencing project: providing services to taxonomists for standard genome sequencing and annotation.</title>
        <authorList>
            <consortium name="The Broad Institute Genomics Platform"/>
            <consortium name="The Broad Institute Genome Sequencing Center for Infectious Disease"/>
            <person name="Wu L."/>
            <person name="Ma J."/>
        </authorList>
    </citation>
    <scope>NUCLEOTIDE SEQUENCE [LARGE SCALE GENOMIC DNA]</scope>
    <source>
        <strain evidence="5 6">JCM 14046</strain>
    </source>
</reference>
<keyword evidence="2 5" id="KW-0238">DNA-binding</keyword>
<evidence type="ECO:0000313" key="6">
    <source>
        <dbReference type="Proteomes" id="UP001501612"/>
    </source>
</evidence>
<dbReference type="Proteomes" id="UP001501612">
    <property type="component" value="Unassembled WGS sequence"/>
</dbReference>
<sequence length="360" mass="36739">MRSSRTTPRLADVANAAGVSIATASRAMAGATGVSEGVADRVRRTAEQLGYVANVHARSLAGGSSTTVGLVVHEIGDPYFSEIASGVLDLASGRGLTVQICHTGRDPESELRQIRSLVAHRVGALVIAGSGFVDASLEATARAELEQYAAAGGRVAVIGRHHLRADAVLPDNLEGARSVTSHLLGLGHTAIAVAAGSRTLTTVADRLAGVQAALGDAGLDPGAVPVVEAPFTRDGGRECASRILAEHPATTAILALNDDMAIGCLTQLRRDGVSVPGRVSVTGFDDVAVAGDLAPGLTTVRLPMAEMGRRALELALREPGKRPRRSPVGAELVVRDSTGPVGSFVVDATTGAVAAAGRRT</sequence>
<dbReference type="EMBL" id="BAAAMY010000005">
    <property type="protein sequence ID" value="GAA1923493.1"/>
    <property type="molecule type" value="Genomic_DNA"/>
</dbReference>
<dbReference type="PROSITE" id="PS00356">
    <property type="entry name" value="HTH_LACI_1"/>
    <property type="match status" value="1"/>
</dbReference>
<dbReference type="Pfam" id="PF00356">
    <property type="entry name" value="LacI"/>
    <property type="match status" value="1"/>
</dbReference>
<feature type="domain" description="HTH lacI-type" evidence="4">
    <location>
        <begin position="8"/>
        <end position="62"/>
    </location>
</feature>
<keyword evidence="1" id="KW-0805">Transcription regulation</keyword>
<dbReference type="InterPro" id="IPR000843">
    <property type="entry name" value="HTH_LacI"/>
</dbReference>
<accession>A0ABN2PKM9</accession>
<protein>
    <submittedName>
        <fullName evidence="5">LacI family DNA-binding transcriptional regulator</fullName>
    </submittedName>
</protein>
<dbReference type="GO" id="GO:0003677">
    <property type="term" value="F:DNA binding"/>
    <property type="evidence" value="ECO:0007669"/>
    <property type="project" value="UniProtKB-KW"/>
</dbReference>
<evidence type="ECO:0000256" key="3">
    <source>
        <dbReference type="ARBA" id="ARBA00023163"/>
    </source>
</evidence>
<evidence type="ECO:0000256" key="1">
    <source>
        <dbReference type="ARBA" id="ARBA00023015"/>
    </source>
</evidence>